<feature type="transmembrane region" description="Helical" evidence="8">
    <location>
        <begin position="205"/>
        <end position="227"/>
    </location>
</feature>
<dbReference type="VEuPathDB" id="FungiDB:CCM_07738"/>
<evidence type="ECO:0000313" key="10">
    <source>
        <dbReference type="EMBL" id="ATY61629.1"/>
    </source>
</evidence>
<keyword evidence="7 8" id="KW-0472">Membrane</keyword>
<protein>
    <submittedName>
        <fullName evidence="10">General amino-acid permease GAP1</fullName>
    </submittedName>
</protein>
<feature type="transmembrane region" description="Helical" evidence="8">
    <location>
        <begin position="519"/>
        <end position="541"/>
    </location>
</feature>
<keyword evidence="3" id="KW-1003">Cell membrane</keyword>
<reference evidence="10 11" key="1">
    <citation type="journal article" date="2017" name="BMC Genomics">
        <title>Chromosome level assembly and secondary metabolite potential of the parasitic fungus Cordyceps militaris.</title>
        <authorList>
            <person name="Kramer G.J."/>
            <person name="Nodwell J.R."/>
        </authorList>
    </citation>
    <scope>NUCLEOTIDE SEQUENCE [LARGE SCALE GENOMIC DNA]</scope>
    <source>
        <strain evidence="10 11">ATCC 34164</strain>
    </source>
</reference>
<comment type="subcellular location">
    <subcellularLocation>
        <location evidence="1">Cell membrane</location>
        <topology evidence="1">Multi-pass membrane protein</topology>
    </subcellularLocation>
</comment>
<dbReference type="InterPro" id="IPR004841">
    <property type="entry name" value="AA-permease/SLC12A_dom"/>
</dbReference>
<dbReference type="Proteomes" id="UP000323067">
    <property type="component" value="Chromosome vii"/>
</dbReference>
<evidence type="ECO:0000313" key="11">
    <source>
        <dbReference type="Proteomes" id="UP000323067"/>
    </source>
</evidence>
<name>A0A2H4SEV2_CORMI</name>
<dbReference type="InterPro" id="IPR004762">
    <property type="entry name" value="Amino_acid_permease_fungi"/>
</dbReference>
<evidence type="ECO:0000256" key="5">
    <source>
        <dbReference type="ARBA" id="ARBA00022970"/>
    </source>
</evidence>
<evidence type="ECO:0000259" key="9">
    <source>
        <dbReference type="Pfam" id="PF00324"/>
    </source>
</evidence>
<dbReference type="Gene3D" id="1.20.1740.10">
    <property type="entry name" value="Amino acid/polyamine transporter I"/>
    <property type="match status" value="1"/>
</dbReference>
<evidence type="ECO:0000256" key="8">
    <source>
        <dbReference type="SAM" id="Phobius"/>
    </source>
</evidence>
<sequence>MAGSDPSRSPSKAGITFTRDFEIVEMSSLSTADKDKDHPPLNTASYAVSTAPRPVRYANQKAAGQRWVDSFKPLEGSSEVIKDGYYVTEGMEEMPREPQRFYDLQAANARTANSALVRGLKGRHLQMIAIGGSIGTGLFVASGGDLAQSGPASLLTAYALTGAMQFCTMQSLAELAVVFPISGSFSAFSTRFLDPSWGFAMGWNYALQWLVALPLEVIAGALTVEYWNSSLSKAIFVTIFLFMIGVINLFGIRGYGEAEFLFSTVKVTAIAAFILLGIVVNIGGTPHSGYIGGTYWQNPGATKNGFKGFCNVLVSAAFAFSGTELVGLAAAETANPRKSIPTAIRQVFWRIALFYLVALLLVTLLVPHNEPRLLGAKSSVDASASPFVIAIESMGETILPSIMNAVILLAVISVGNSAVFGSSRTLAALAEQSHAPKLLAYIDRKGRPLVSVLITLAAGLLAYLVDIKQQSEIFDWLIAICGLSSLFTWSSICLCHIRFRGAWKAAGYTPAQLPFQSQAGLIGSYAALVANVLVIASQFWTAVSPLGGRADTSSIGIAKNFFLKLLAVPIVLVFYFGHKLWFKTHILRTKAMDIDTGRSFTRAQLIHTDDPSLNRKWPFWKRVYRSLC</sequence>
<organism evidence="10 11">
    <name type="scientific">Cordyceps militaris</name>
    <name type="common">Caterpillar fungus</name>
    <name type="synonym">Clavaria militaris</name>
    <dbReference type="NCBI Taxonomy" id="73501"/>
    <lineage>
        <taxon>Eukaryota</taxon>
        <taxon>Fungi</taxon>
        <taxon>Dikarya</taxon>
        <taxon>Ascomycota</taxon>
        <taxon>Pezizomycotina</taxon>
        <taxon>Sordariomycetes</taxon>
        <taxon>Hypocreomycetidae</taxon>
        <taxon>Hypocreales</taxon>
        <taxon>Cordycipitaceae</taxon>
        <taxon>Cordyceps</taxon>
    </lineage>
</organism>
<keyword evidence="2" id="KW-0813">Transport</keyword>
<dbReference type="FunFam" id="1.20.1740.10:FF:000017">
    <property type="entry name" value="Amino acid permease"/>
    <property type="match status" value="1"/>
</dbReference>
<evidence type="ECO:0000256" key="7">
    <source>
        <dbReference type="ARBA" id="ARBA00023136"/>
    </source>
</evidence>
<dbReference type="PANTHER" id="PTHR43341:SF1">
    <property type="entry name" value="GENERAL AMINO-ACID PERMEASE GAP1"/>
    <property type="match status" value="1"/>
</dbReference>
<feature type="domain" description="Amino acid permease/ SLC12A" evidence="9">
    <location>
        <begin position="124"/>
        <end position="589"/>
    </location>
</feature>
<gene>
    <name evidence="10" type="ORF">A9K55_007275</name>
</gene>
<dbReference type="GO" id="GO:0015171">
    <property type="term" value="F:amino acid transmembrane transporter activity"/>
    <property type="evidence" value="ECO:0007669"/>
    <property type="project" value="TreeGrafter"/>
</dbReference>
<dbReference type="PANTHER" id="PTHR43341">
    <property type="entry name" value="AMINO ACID PERMEASE"/>
    <property type="match status" value="1"/>
</dbReference>
<evidence type="ECO:0000256" key="4">
    <source>
        <dbReference type="ARBA" id="ARBA00022692"/>
    </source>
</evidence>
<keyword evidence="4 8" id="KW-0812">Transmembrane</keyword>
<feature type="transmembrane region" description="Helical" evidence="8">
    <location>
        <begin position="172"/>
        <end position="193"/>
    </location>
</feature>
<proteinExistence type="predicted"/>
<keyword evidence="6 8" id="KW-1133">Transmembrane helix</keyword>
<evidence type="ECO:0000256" key="1">
    <source>
        <dbReference type="ARBA" id="ARBA00004651"/>
    </source>
</evidence>
<dbReference type="Pfam" id="PF00324">
    <property type="entry name" value="AA_permease"/>
    <property type="match status" value="1"/>
</dbReference>
<dbReference type="NCBIfam" id="TIGR00913">
    <property type="entry name" value="2A0310"/>
    <property type="match status" value="1"/>
</dbReference>
<evidence type="ECO:0000256" key="2">
    <source>
        <dbReference type="ARBA" id="ARBA00022448"/>
    </source>
</evidence>
<keyword evidence="5" id="KW-0029">Amino-acid transport</keyword>
<accession>A0A2H4SEV2</accession>
<feature type="transmembrane region" description="Helical" evidence="8">
    <location>
        <begin position="260"/>
        <end position="280"/>
    </location>
</feature>
<feature type="transmembrane region" description="Helical" evidence="8">
    <location>
        <begin position="234"/>
        <end position="254"/>
    </location>
</feature>
<evidence type="ECO:0000256" key="6">
    <source>
        <dbReference type="ARBA" id="ARBA00022989"/>
    </source>
</evidence>
<dbReference type="VEuPathDB" id="FungiDB:A9K55_007275"/>
<dbReference type="EMBL" id="CP023324">
    <property type="protein sequence ID" value="ATY61629.1"/>
    <property type="molecule type" value="Genomic_DNA"/>
</dbReference>
<evidence type="ECO:0000256" key="3">
    <source>
        <dbReference type="ARBA" id="ARBA00022475"/>
    </source>
</evidence>
<feature type="transmembrane region" description="Helical" evidence="8">
    <location>
        <begin position="402"/>
        <end position="427"/>
    </location>
</feature>
<dbReference type="GO" id="GO:0005886">
    <property type="term" value="C:plasma membrane"/>
    <property type="evidence" value="ECO:0007669"/>
    <property type="project" value="UniProtKB-SubCell"/>
</dbReference>
<feature type="transmembrane region" description="Helical" evidence="8">
    <location>
        <begin position="561"/>
        <end position="582"/>
    </location>
</feature>
<dbReference type="OrthoDB" id="3900342at2759"/>
<dbReference type="InterPro" id="IPR050524">
    <property type="entry name" value="APC_YAT"/>
</dbReference>
<feature type="transmembrane region" description="Helical" evidence="8">
    <location>
        <begin position="448"/>
        <end position="465"/>
    </location>
</feature>
<dbReference type="AlphaFoldDB" id="A0A2H4SEV2"/>
<feature type="transmembrane region" description="Helical" evidence="8">
    <location>
        <begin position="347"/>
        <end position="366"/>
    </location>
</feature>
<feature type="transmembrane region" description="Helical" evidence="8">
    <location>
        <begin position="477"/>
        <end position="499"/>
    </location>
</feature>